<dbReference type="AlphaFoldDB" id="A0A1Q5PCP8"/>
<dbReference type="RefSeq" id="WP_073852018.1">
    <property type="nucleotide sequence ID" value="NZ_LVWA01000005.1"/>
</dbReference>
<proteinExistence type="predicted"/>
<name>A0A1Q5PCP8_9BACT</name>
<evidence type="ECO:0000256" key="1">
    <source>
        <dbReference type="SAM" id="Phobius"/>
    </source>
</evidence>
<comment type="caution">
    <text evidence="2">The sequence shown here is derived from an EMBL/GenBank/DDBJ whole genome shotgun (WGS) entry which is preliminary data.</text>
</comment>
<protein>
    <submittedName>
        <fullName evidence="2">Uncharacterized protein</fullName>
    </submittedName>
</protein>
<reference evidence="2 3" key="1">
    <citation type="submission" date="2016-03" db="EMBL/GenBank/DDBJ databases">
        <title>Genome sequence of Pontibacter sp. nov., of the family cytophagaceae, isolated from marine sediment of the Yellow Sea, China.</title>
        <authorList>
            <person name="Zhang G."/>
            <person name="Zhang R."/>
        </authorList>
    </citation>
    <scope>NUCLEOTIDE SEQUENCE [LARGE SCALE GENOMIC DNA]</scope>
    <source>
        <strain evidence="2 3">S10-8</strain>
    </source>
</reference>
<feature type="transmembrane region" description="Helical" evidence="1">
    <location>
        <begin position="26"/>
        <end position="44"/>
    </location>
</feature>
<dbReference type="Proteomes" id="UP000186551">
    <property type="component" value="Unassembled WGS sequence"/>
</dbReference>
<sequence>MKKKYQDLEIDEDLELERRTWTIQRIVWGLMLLIILAALLGFTGDGGLPGISKKTKATASQHMTLEYERYLRHQVPSELKVTLQQLQTSEPAIRFSTDFYKEQRVEQVVPEPEKVQVGPEGITYTFSVEQAQSHIIFYVKPLHAGNLSFTAHGPAGEAIAVSQFVYP</sequence>
<dbReference type="EMBL" id="LVWA01000005">
    <property type="protein sequence ID" value="OKL39912.1"/>
    <property type="molecule type" value="Genomic_DNA"/>
</dbReference>
<keyword evidence="1" id="KW-1133">Transmembrane helix</keyword>
<keyword evidence="3" id="KW-1185">Reference proteome</keyword>
<gene>
    <name evidence="2" type="ORF">A3841_16185</name>
</gene>
<organism evidence="2 3">
    <name type="scientific">Pontibacter flavimaris</name>
    <dbReference type="NCBI Taxonomy" id="1797110"/>
    <lineage>
        <taxon>Bacteria</taxon>
        <taxon>Pseudomonadati</taxon>
        <taxon>Bacteroidota</taxon>
        <taxon>Cytophagia</taxon>
        <taxon>Cytophagales</taxon>
        <taxon>Hymenobacteraceae</taxon>
        <taxon>Pontibacter</taxon>
    </lineage>
</organism>
<keyword evidence="1" id="KW-0472">Membrane</keyword>
<evidence type="ECO:0000313" key="2">
    <source>
        <dbReference type="EMBL" id="OKL39912.1"/>
    </source>
</evidence>
<accession>A0A1Q5PCP8</accession>
<dbReference type="OrthoDB" id="852180at2"/>
<keyword evidence="1" id="KW-0812">Transmembrane</keyword>
<evidence type="ECO:0000313" key="3">
    <source>
        <dbReference type="Proteomes" id="UP000186551"/>
    </source>
</evidence>
<dbReference type="STRING" id="1797110.A3841_16185"/>